<sequence length="137" mass="15416">MFEDSTNLEETLLRIRLIISVVFENSHFESPGRFQVLAKLTESVRECLVGSGYFFSSSMGDLSRVRRKKRLSLPPADPSYSALRSSHCRELPPPPPPPLYHYLSRPTTPHPTPPPIASPRPLPRLASRTGEPLWALL</sequence>
<accession>A0A5B7F389</accession>
<gene>
    <name evidence="2" type="ORF">E2C01_033244</name>
</gene>
<keyword evidence="3" id="KW-1185">Reference proteome</keyword>
<protein>
    <submittedName>
        <fullName evidence="2">Uncharacterized protein</fullName>
    </submittedName>
</protein>
<dbReference type="AlphaFoldDB" id="A0A5B7F389"/>
<evidence type="ECO:0000313" key="2">
    <source>
        <dbReference type="EMBL" id="MPC39699.1"/>
    </source>
</evidence>
<dbReference type="EMBL" id="VSRR010004445">
    <property type="protein sequence ID" value="MPC39699.1"/>
    <property type="molecule type" value="Genomic_DNA"/>
</dbReference>
<organism evidence="2 3">
    <name type="scientific">Portunus trituberculatus</name>
    <name type="common">Swimming crab</name>
    <name type="synonym">Neptunus trituberculatus</name>
    <dbReference type="NCBI Taxonomy" id="210409"/>
    <lineage>
        <taxon>Eukaryota</taxon>
        <taxon>Metazoa</taxon>
        <taxon>Ecdysozoa</taxon>
        <taxon>Arthropoda</taxon>
        <taxon>Crustacea</taxon>
        <taxon>Multicrustacea</taxon>
        <taxon>Malacostraca</taxon>
        <taxon>Eumalacostraca</taxon>
        <taxon>Eucarida</taxon>
        <taxon>Decapoda</taxon>
        <taxon>Pleocyemata</taxon>
        <taxon>Brachyura</taxon>
        <taxon>Eubrachyura</taxon>
        <taxon>Portunoidea</taxon>
        <taxon>Portunidae</taxon>
        <taxon>Portuninae</taxon>
        <taxon>Portunus</taxon>
    </lineage>
</organism>
<reference evidence="2 3" key="1">
    <citation type="submission" date="2019-05" db="EMBL/GenBank/DDBJ databases">
        <title>Another draft genome of Portunus trituberculatus and its Hox gene families provides insights of decapod evolution.</title>
        <authorList>
            <person name="Jeong J.-H."/>
            <person name="Song I."/>
            <person name="Kim S."/>
            <person name="Choi T."/>
            <person name="Kim D."/>
            <person name="Ryu S."/>
            <person name="Kim W."/>
        </authorList>
    </citation>
    <scope>NUCLEOTIDE SEQUENCE [LARGE SCALE GENOMIC DNA]</scope>
    <source>
        <tissue evidence="2">Muscle</tissue>
    </source>
</reference>
<proteinExistence type="predicted"/>
<evidence type="ECO:0000313" key="3">
    <source>
        <dbReference type="Proteomes" id="UP000324222"/>
    </source>
</evidence>
<feature type="region of interest" description="Disordered" evidence="1">
    <location>
        <begin position="73"/>
        <end position="124"/>
    </location>
</feature>
<evidence type="ECO:0000256" key="1">
    <source>
        <dbReference type="SAM" id="MobiDB-lite"/>
    </source>
</evidence>
<name>A0A5B7F389_PORTR</name>
<comment type="caution">
    <text evidence="2">The sequence shown here is derived from an EMBL/GenBank/DDBJ whole genome shotgun (WGS) entry which is preliminary data.</text>
</comment>
<dbReference type="Proteomes" id="UP000324222">
    <property type="component" value="Unassembled WGS sequence"/>
</dbReference>
<feature type="compositionally biased region" description="Pro residues" evidence="1">
    <location>
        <begin position="108"/>
        <end position="122"/>
    </location>
</feature>